<dbReference type="InterPro" id="IPR010331">
    <property type="entry name" value="ExoD"/>
</dbReference>
<dbReference type="Pfam" id="PF06055">
    <property type="entry name" value="ExoD"/>
    <property type="match status" value="1"/>
</dbReference>
<dbReference type="EMBL" id="JAPDFL010000001">
    <property type="protein sequence ID" value="MCW1933667.1"/>
    <property type="molecule type" value="Genomic_DNA"/>
</dbReference>
<dbReference type="RefSeq" id="WP_264506547.1">
    <property type="nucleotide sequence ID" value="NZ_JAPDFL010000001.1"/>
</dbReference>
<protein>
    <submittedName>
        <fullName evidence="2">Exopolysaccharide biosynthesis protein</fullName>
    </submittedName>
</protein>
<dbReference type="PIRSF" id="PIRSF033239">
    <property type="entry name" value="ExoD"/>
    <property type="match status" value="1"/>
</dbReference>
<dbReference type="PANTHER" id="PTHR41795:SF1">
    <property type="entry name" value="EXOPOLYSACCHARIDE SYNTHESIS PROTEIN"/>
    <property type="match status" value="1"/>
</dbReference>
<keyword evidence="1" id="KW-0472">Membrane</keyword>
<feature type="transmembrane region" description="Helical" evidence="1">
    <location>
        <begin position="127"/>
        <end position="145"/>
    </location>
</feature>
<keyword evidence="1" id="KW-1133">Transmembrane helix</keyword>
<feature type="transmembrane region" description="Helical" evidence="1">
    <location>
        <begin position="41"/>
        <end position="73"/>
    </location>
</feature>
<dbReference type="PANTHER" id="PTHR41795">
    <property type="entry name" value="EXOPOLYSACCHARIDE SYNTHESIS PROTEIN"/>
    <property type="match status" value="1"/>
</dbReference>
<evidence type="ECO:0000256" key="1">
    <source>
        <dbReference type="SAM" id="Phobius"/>
    </source>
</evidence>
<keyword evidence="3" id="KW-1185">Reference proteome</keyword>
<proteinExistence type="predicted"/>
<keyword evidence="1" id="KW-0812">Transmembrane</keyword>
<name>A0ABT3H1K1_9RHOB</name>
<evidence type="ECO:0000313" key="2">
    <source>
        <dbReference type="EMBL" id="MCW1933667.1"/>
    </source>
</evidence>
<organism evidence="2 3">
    <name type="scientific">Pararhodobacter zhoushanensis</name>
    <dbReference type="NCBI Taxonomy" id="2479545"/>
    <lineage>
        <taxon>Bacteria</taxon>
        <taxon>Pseudomonadati</taxon>
        <taxon>Pseudomonadota</taxon>
        <taxon>Alphaproteobacteria</taxon>
        <taxon>Rhodobacterales</taxon>
        <taxon>Paracoccaceae</taxon>
        <taxon>Pararhodobacter</taxon>
    </lineage>
</organism>
<evidence type="ECO:0000313" key="3">
    <source>
        <dbReference type="Proteomes" id="UP001208938"/>
    </source>
</evidence>
<sequence>MTRQADQRLSEVLETLETSLDGDRVSVEHIVETLGAKSFPALILIFSLIAVSPASAIPGVTTLVAVTVFLLAVQMMAHRDRVWLPQIITRQEISRAMLSKGLRAVRRPTAKVEGLLKARLTFLCRRPWIWLPLSLIAVLTLFMPFMELVPASGSIAAAAIALCAAGLLTRDGLLVILSALLLAVVPVAVYLGFSG</sequence>
<reference evidence="2 3" key="1">
    <citation type="submission" date="2022-10" db="EMBL/GenBank/DDBJ databases">
        <title>Pararhodobacter sp. nov., isolated from marine algae.</title>
        <authorList>
            <person name="Choi B.J."/>
            <person name="Kim J.M."/>
            <person name="Lee J.K."/>
            <person name="Choi D.G."/>
            <person name="Jeon C.O."/>
        </authorList>
    </citation>
    <scope>NUCLEOTIDE SEQUENCE [LARGE SCALE GENOMIC DNA]</scope>
    <source>
        <strain evidence="2 3">ZQ420</strain>
    </source>
</reference>
<comment type="caution">
    <text evidence="2">The sequence shown here is derived from an EMBL/GenBank/DDBJ whole genome shotgun (WGS) entry which is preliminary data.</text>
</comment>
<feature type="transmembrane region" description="Helical" evidence="1">
    <location>
        <begin position="173"/>
        <end position="193"/>
    </location>
</feature>
<dbReference type="Proteomes" id="UP001208938">
    <property type="component" value="Unassembled WGS sequence"/>
</dbReference>
<gene>
    <name evidence="2" type="ORF">OKW52_15725</name>
</gene>
<accession>A0ABT3H1K1</accession>